<sequence length="308" mass="32900" precursor="true">MSREIKTVPVPEGLAGMRVDAAMSKMLGLSRAASAELCAEGVVLLDSTPVGKSDRVTAGSWLEVTLPEPPQALAPKAELVEGMDVLYADDDVIAIHKPVGVAAHPTLGWEGPTVVGGLAAAGYRVSTSGPTERKGIVQRLDVGTSGVMVVAASERGYSHLKRAFKERTVKKTYHALVQGLPDPIVGTIDAPIGRHPSSGWKFAVVDGGKHAVTHYEVMEAFREASLLEVHLETGRTHQIRVHMSATGHPCCGDPMYGSDPNLTKRLGLKRQWLHAVKLGFEHPATGKWMEIGAPYPPDLAHALEVLRG</sequence>
<dbReference type="PANTHER" id="PTHR21600:SF44">
    <property type="entry name" value="RIBOSOMAL LARGE SUBUNIT PSEUDOURIDINE SYNTHASE D"/>
    <property type="match status" value="1"/>
</dbReference>
<evidence type="ECO:0000256" key="3">
    <source>
        <dbReference type="ARBA" id="ARBA00023235"/>
    </source>
</evidence>
<dbReference type="Proteomes" id="UP000296352">
    <property type="component" value="Chromosome"/>
</dbReference>
<dbReference type="NCBIfam" id="TIGR00005">
    <property type="entry name" value="rluA_subfam"/>
    <property type="match status" value="1"/>
</dbReference>
<dbReference type="PROSITE" id="PS50889">
    <property type="entry name" value="S4"/>
    <property type="match status" value="1"/>
</dbReference>
<dbReference type="InterPro" id="IPR020103">
    <property type="entry name" value="PsdUridine_synth_cat_dom_sf"/>
</dbReference>
<feature type="domain" description="Pseudouridine synthase RsuA/RluA-like" evidence="7">
    <location>
        <begin position="91"/>
        <end position="245"/>
    </location>
</feature>
<protein>
    <recommendedName>
        <fullName evidence="6">Pseudouridine synthase</fullName>
        <ecNumber evidence="6">5.4.99.-</ecNumber>
    </recommendedName>
</protein>
<dbReference type="InterPro" id="IPR006224">
    <property type="entry name" value="PsdUridine_synth_RluA-like_CS"/>
</dbReference>
<comment type="function">
    <text evidence="6">Responsible for synthesis of pseudouridine from uracil.</text>
</comment>
<dbReference type="EC" id="5.4.99.-" evidence="6"/>
<evidence type="ECO:0000313" key="9">
    <source>
        <dbReference type="Proteomes" id="UP000296352"/>
    </source>
</evidence>
<dbReference type="InterPro" id="IPR006225">
    <property type="entry name" value="PsdUridine_synth_RluC/D"/>
</dbReference>
<proteinExistence type="inferred from homology"/>
<dbReference type="SUPFAM" id="SSF55174">
    <property type="entry name" value="Alpha-L RNA-binding motif"/>
    <property type="match status" value="1"/>
</dbReference>
<dbReference type="PANTHER" id="PTHR21600">
    <property type="entry name" value="MITOCHONDRIAL RNA PSEUDOURIDINE SYNTHASE"/>
    <property type="match status" value="1"/>
</dbReference>
<evidence type="ECO:0000259" key="7">
    <source>
        <dbReference type="Pfam" id="PF00849"/>
    </source>
</evidence>
<dbReference type="GO" id="GO:0000455">
    <property type="term" value="P:enzyme-directed rRNA pseudouridine synthesis"/>
    <property type="evidence" value="ECO:0007669"/>
    <property type="project" value="TreeGrafter"/>
</dbReference>
<gene>
    <name evidence="8" type="primary">rluD</name>
    <name evidence="8" type="ORF">CENDO_07535</name>
</gene>
<feature type="active site" evidence="4">
    <location>
        <position position="141"/>
    </location>
</feature>
<dbReference type="OrthoDB" id="9807829at2"/>
<dbReference type="InterPro" id="IPR006145">
    <property type="entry name" value="PsdUridine_synth_RsuA/RluA"/>
</dbReference>
<comment type="catalytic activity">
    <reaction evidence="1 6">
        <text>a uridine in RNA = a pseudouridine in RNA</text>
        <dbReference type="Rhea" id="RHEA:48348"/>
        <dbReference type="Rhea" id="RHEA-COMP:12068"/>
        <dbReference type="Rhea" id="RHEA-COMP:12069"/>
        <dbReference type="ChEBI" id="CHEBI:65314"/>
        <dbReference type="ChEBI" id="CHEBI:65315"/>
    </reaction>
</comment>
<accession>A0A4P7QG91</accession>
<reference evidence="8 9" key="1">
    <citation type="submission" date="2019-04" db="EMBL/GenBank/DDBJ databases">
        <title>Corynebacterium endometrii sp. nov., isolated from the uterus of a cow with endometritis.</title>
        <authorList>
            <person name="Ballas P."/>
            <person name="Ruckert C."/>
            <person name="Wagener K."/>
            <person name="Drillich M."/>
            <person name="Kaempfer P."/>
            <person name="Busse H.-J."/>
            <person name="Ehling-Schulz M."/>
        </authorList>
    </citation>
    <scope>NUCLEOTIDE SEQUENCE [LARGE SCALE GENOMIC DNA]</scope>
    <source>
        <strain evidence="8 9">LMM-1653</strain>
    </source>
</reference>
<dbReference type="Gene3D" id="3.10.290.10">
    <property type="entry name" value="RNA-binding S4 domain"/>
    <property type="match status" value="1"/>
</dbReference>
<dbReference type="EMBL" id="CP039247">
    <property type="protein sequence ID" value="QCB28781.1"/>
    <property type="molecule type" value="Genomic_DNA"/>
</dbReference>
<dbReference type="RefSeq" id="WP_136141476.1">
    <property type="nucleotide sequence ID" value="NZ_CP039247.1"/>
</dbReference>
<dbReference type="AlphaFoldDB" id="A0A4P7QG91"/>
<evidence type="ECO:0000256" key="2">
    <source>
        <dbReference type="ARBA" id="ARBA00010876"/>
    </source>
</evidence>
<evidence type="ECO:0000256" key="1">
    <source>
        <dbReference type="ARBA" id="ARBA00000073"/>
    </source>
</evidence>
<dbReference type="Pfam" id="PF00849">
    <property type="entry name" value="PseudoU_synth_2"/>
    <property type="match status" value="1"/>
</dbReference>
<name>A0A4P7QG91_9CORY</name>
<keyword evidence="5" id="KW-0694">RNA-binding</keyword>
<evidence type="ECO:0000256" key="6">
    <source>
        <dbReference type="RuleBase" id="RU362028"/>
    </source>
</evidence>
<dbReference type="GO" id="GO:0140098">
    <property type="term" value="F:catalytic activity, acting on RNA"/>
    <property type="evidence" value="ECO:0007669"/>
    <property type="project" value="UniProtKB-ARBA"/>
</dbReference>
<dbReference type="KEGG" id="cee:CENDO_07535"/>
<evidence type="ECO:0000313" key="8">
    <source>
        <dbReference type="EMBL" id="QCB28781.1"/>
    </source>
</evidence>
<dbReference type="InterPro" id="IPR036986">
    <property type="entry name" value="S4_RNA-bd_sf"/>
</dbReference>
<keyword evidence="3 6" id="KW-0413">Isomerase</keyword>
<dbReference type="Gene3D" id="3.30.2350.10">
    <property type="entry name" value="Pseudouridine synthase"/>
    <property type="match status" value="1"/>
</dbReference>
<dbReference type="GO" id="GO:0003723">
    <property type="term" value="F:RNA binding"/>
    <property type="evidence" value="ECO:0007669"/>
    <property type="project" value="UniProtKB-KW"/>
</dbReference>
<keyword evidence="9" id="KW-1185">Reference proteome</keyword>
<evidence type="ECO:0000256" key="4">
    <source>
        <dbReference type="PIRSR" id="PIRSR606225-1"/>
    </source>
</evidence>
<dbReference type="SUPFAM" id="SSF55120">
    <property type="entry name" value="Pseudouridine synthase"/>
    <property type="match status" value="1"/>
</dbReference>
<organism evidence="8 9">
    <name type="scientific">Corynebacterium endometrii</name>
    <dbReference type="NCBI Taxonomy" id="2488819"/>
    <lineage>
        <taxon>Bacteria</taxon>
        <taxon>Bacillati</taxon>
        <taxon>Actinomycetota</taxon>
        <taxon>Actinomycetes</taxon>
        <taxon>Mycobacteriales</taxon>
        <taxon>Corynebacteriaceae</taxon>
        <taxon>Corynebacterium</taxon>
    </lineage>
</organism>
<comment type="similarity">
    <text evidence="2 6">Belongs to the pseudouridine synthase RluA family.</text>
</comment>
<dbReference type="PROSITE" id="PS01129">
    <property type="entry name" value="PSI_RLU"/>
    <property type="match status" value="1"/>
</dbReference>
<evidence type="ECO:0000256" key="5">
    <source>
        <dbReference type="PROSITE-ProRule" id="PRU00182"/>
    </source>
</evidence>
<dbReference type="GO" id="GO:0009982">
    <property type="term" value="F:pseudouridine synthase activity"/>
    <property type="evidence" value="ECO:0007669"/>
    <property type="project" value="InterPro"/>
</dbReference>
<dbReference type="CDD" id="cd02869">
    <property type="entry name" value="PseudoU_synth_RluA_like"/>
    <property type="match status" value="1"/>
</dbReference>
<dbReference type="InterPro" id="IPR050188">
    <property type="entry name" value="RluA_PseudoU_synthase"/>
</dbReference>